<evidence type="ECO:0000313" key="3">
    <source>
        <dbReference type="Proteomes" id="UP000094444"/>
    </source>
</evidence>
<dbReference type="InParanoid" id="A0A2P5I2D1"/>
<sequence length="285" mass="30100">MPLHIYPDFNVGHSTSLNDNTNTSSYSCGVNNIPPESETTDRGCKNPTAEILGSSTPPASNALQPQPNSAVPLMPTSKMARSSAPLSGTPHAALHASSQKIVLPPGGEPSSSDSQHGSDRLSLPRSPSPAAAKLIKSLTPPSVSQTRRPPTPASSPVRETSMESTLAEPKSASKSARSLDTYDRSIIAATATLAYLQSQYGEEDSPSGYKNNSCATKVRQLTKIAIGLLQFPGEAIAISAEVLQNSIHLTVAHDPGNSTQSPLGMEQIEGPEKYVLIMLHHLQEF</sequence>
<evidence type="ECO:0000313" key="2">
    <source>
        <dbReference type="EMBL" id="POS76663.1"/>
    </source>
</evidence>
<dbReference type="EMBL" id="MAVT02000346">
    <property type="protein sequence ID" value="POS76663.1"/>
    <property type="molecule type" value="Genomic_DNA"/>
</dbReference>
<name>A0A2P5I2D1_DIAHE</name>
<organism evidence="2 3">
    <name type="scientific">Diaporthe helianthi</name>
    <dbReference type="NCBI Taxonomy" id="158607"/>
    <lineage>
        <taxon>Eukaryota</taxon>
        <taxon>Fungi</taxon>
        <taxon>Dikarya</taxon>
        <taxon>Ascomycota</taxon>
        <taxon>Pezizomycotina</taxon>
        <taxon>Sordariomycetes</taxon>
        <taxon>Sordariomycetidae</taxon>
        <taxon>Diaporthales</taxon>
        <taxon>Diaporthaceae</taxon>
        <taxon>Diaporthe</taxon>
    </lineage>
</organism>
<accession>A0A2P5I2D1</accession>
<feature type="compositionally biased region" description="Low complexity" evidence="1">
    <location>
        <begin position="120"/>
        <end position="132"/>
    </location>
</feature>
<feature type="compositionally biased region" description="Polar residues" evidence="1">
    <location>
        <begin position="53"/>
        <end position="69"/>
    </location>
</feature>
<evidence type="ECO:0000256" key="1">
    <source>
        <dbReference type="SAM" id="MobiDB-lite"/>
    </source>
</evidence>
<comment type="caution">
    <text evidence="2">The sequence shown here is derived from an EMBL/GenBank/DDBJ whole genome shotgun (WGS) entry which is preliminary data.</text>
</comment>
<gene>
    <name evidence="2" type="ORF">DHEL01_v204951</name>
</gene>
<dbReference type="OrthoDB" id="10660734at2759"/>
<feature type="compositionally biased region" description="Polar residues" evidence="1">
    <location>
        <begin position="139"/>
        <end position="148"/>
    </location>
</feature>
<dbReference type="Proteomes" id="UP000094444">
    <property type="component" value="Unassembled WGS sequence"/>
</dbReference>
<dbReference type="AlphaFoldDB" id="A0A2P5I2D1"/>
<reference evidence="2" key="1">
    <citation type="submission" date="2017-09" db="EMBL/GenBank/DDBJ databases">
        <title>Polyketide synthases of a Diaporthe helianthi virulent isolate.</title>
        <authorList>
            <person name="Baroncelli R."/>
        </authorList>
    </citation>
    <scope>NUCLEOTIDE SEQUENCE [LARGE SCALE GENOMIC DNA]</scope>
    <source>
        <strain evidence="2">7/96</strain>
    </source>
</reference>
<keyword evidence="3" id="KW-1185">Reference proteome</keyword>
<protein>
    <submittedName>
        <fullName evidence="2">Uncharacterized protein</fullName>
    </submittedName>
</protein>
<proteinExistence type="predicted"/>
<feature type="region of interest" description="Disordered" evidence="1">
    <location>
        <begin position="28"/>
        <end position="178"/>
    </location>
</feature>